<sequence length="331" mass="37029">MDAADSFNGYLTTNLAFLLTEVDFWQVFDDELRFASSQVVLDHLERYQHLLPFTVNELLSFTVKLGIVEKSQNTKFMLTDLGRSWATYSAFSTWLVGGYGDYIRRSILDGTQSAAREAINGHYVAVGSQMANSAFMLDAYINVLKEYQPRYIVDLGCGVGKRLIHAVEEVSTCRAIGVDINAEAIKAAAELVAQHGVSAQIKLIQGDALAVADEVRGAIGNDLDVVMSFMSMHDLFNIYGPEEAARKVVKEFGQPKYIWVADTVKAKNDDIQVKEIFSNGFEMVHAMQQINIFPEETYIHAFNFAGAELIDKQYLNVPNTYLMIFKVLESK</sequence>
<organism evidence="2 3">
    <name type="scientific">Photobacterium arenosum</name>
    <dbReference type="NCBI Taxonomy" id="2774143"/>
    <lineage>
        <taxon>Bacteria</taxon>
        <taxon>Pseudomonadati</taxon>
        <taxon>Pseudomonadota</taxon>
        <taxon>Gammaproteobacteria</taxon>
        <taxon>Vibrionales</taxon>
        <taxon>Vibrionaceae</taxon>
        <taxon>Photobacterium</taxon>
    </lineage>
</organism>
<accession>A0ABR9BRX4</accession>
<dbReference type="Gene3D" id="3.40.50.150">
    <property type="entry name" value="Vaccinia Virus protein VP39"/>
    <property type="match status" value="1"/>
</dbReference>
<evidence type="ECO:0000313" key="2">
    <source>
        <dbReference type="EMBL" id="MBD8514251.1"/>
    </source>
</evidence>
<proteinExistence type="predicted"/>
<feature type="domain" description="Methyltransferase" evidence="1">
    <location>
        <begin position="152"/>
        <end position="264"/>
    </location>
</feature>
<reference evidence="2 3" key="1">
    <citation type="submission" date="2020-09" db="EMBL/GenBank/DDBJ databases">
        <title>Photobacterium sp. CAU 1568 isolated from sand of Sido Beach.</title>
        <authorList>
            <person name="Kim W."/>
        </authorList>
    </citation>
    <scope>NUCLEOTIDE SEQUENCE [LARGE SCALE GENOMIC DNA]</scope>
    <source>
        <strain evidence="2 3">CAU 1568</strain>
    </source>
</reference>
<keyword evidence="2" id="KW-0489">Methyltransferase</keyword>
<dbReference type="Pfam" id="PF13847">
    <property type="entry name" value="Methyltransf_31"/>
    <property type="match status" value="1"/>
</dbReference>
<keyword evidence="3" id="KW-1185">Reference proteome</keyword>
<dbReference type="Proteomes" id="UP000649768">
    <property type="component" value="Unassembled WGS sequence"/>
</dbReference>
<dbReference type="GO" id="GO:0008168">
    <property type="term" value="F:methyltransferase activity"/>
    <property type="evidence" value="ECO:0007669"/>
    <property type="project" value="UniProtKB-KW"/>
</dbReference>
<evidence type="ECO:0000259" key="1">
    <source>
        <dbReference type="Pfam" id="PF13847"/>
    </source>
</evidence>
<dbReference type="RefSeq" id="WP_192016900.1">
    <property type="nucleotide sequence ID" value="NZ_JACYTP010000011.1"/>
</dbReference>
<dbReference type="InterPro" id="IPR025714">
    <property type="entry name" value="Methyltranfer_dom"/>
</dbReference>
<comment type="caution">
    <text evidence="2">The sequence shown here is derived from an EMBL/GenBank/DDBJ whole genome shotgun (WGS) entry which is preliminary data.</text>
</comment>
<dbReference type="EMBL" id="JACYTP010000011">
    <property type="protein sequence ID" value="MBD8514251.1"/>
    <property type="molecule type" value="Genomic_DNA"/>
</dbReference>
<protein>
    <submittedName>
        <fullName evidence="2">Methyltransferase domain-containing protein</fullName>
    </submittedName>
</protein>
<keyword evidence="2" id="KW-0808">Transferase</keyword>
<dbReference type="GO" id="GO:0032259">
    <property type="term" value="P:methylation"/>
    <property type="evidence" value="ECO:0007669"/>
    <property type="project" value="UniProtKB-KW"/>
</dbReference>
<name>A0ABR9BRX4_9GAMM</name>
<evidence type="ECO:0000313" key="3">
    <source>
        <dbReference type="Proteomes" id="UP000649768"/>
    </source>
</evidence>
<dbReference type="InterPro" id="IPR029063">
    <property type="entry name" value="SAM-dependent_MTases_sf"/>
</dbReference>
<dbReference type="SUPFAM" id="SSF53335">
    <property type="entry name" value="S-adenosyl-L-methionine-dependent methyltransferases"/>
    <property type="match status" value="1"/>
</dbReference>
<gene>
    <name evidence="2" type="ORF">IFO68_16330</name>
</gene>
<dbReference type="CDD" id="cd02440">
    <property type="entry name" value="AdoMet_MTases"/>
    <property type="match status" value="1"/>
</dbReference>